<dbReference type="Proteomes" id="UP000192756">
    <property type="component" value="Unassembled WGS sequence"/>
</dbReference>
<proteinExistence type="predicted"/>
<dbReference type="STRING" id="151894.SAMN04488524_2564"/>
<name>A0A1W2BRN2_9SPHI</name>
<evidence type="ECO:0000313" key="1">
    <source>
        <dbReference type="EMBL" id="SMC75262.1"/>
    </source>
</evidence>
<dbReference type="OrthoDB" id="758388at2"/>
<accession>A0A1W2BRN2</accession>
<gene>
    <name evidence="1" type="ORF">SAMN04488524_2564</name>
</gene>
<dbReference type="EMBL" id="FWXT01000001">
    <property type="protein sequence ID" value="SMC75262.1"/>
    <property type="molecule type" value="Genomic_DNA"/>
</dbReference>
<organism evidence="1 2">
    <name type="scientific">Pedobacter africanus</name>
    <dbReference type="NCBI Taxonomy" id="151894"/>
    <lineage>
        <taxon>Bacteria</taxon>
        <taxon>Pseudomonadati</taxon>
        <taxon>Bacteroidota</taxon>
        <taxon>Sphingobacteriia</taxon>
        <taxon>Sphingobacteriales</taxon>
        <taxon>Sphingobacteriaceae</taxon>
        <taxon>Pedobacter</taxon>
    </lineage>
</organism>
<reference evidence="2" key="1">
    <citation type="submission" date="2017-04" db="EMBL/GenBank/DDBJ databases">
        <authorList>
            <person name="Varghese N."/>
            <person name="Submissions S."/>
        </authorList>
    </citation>
    <scope>NUCLEOTIDE SEQUENCE [LARGE SCALE GENOMIC DNA]</scope>
    <source>
        <strain evidence="2">DSM 12126</strain>
    </source>
</reference>
<evidence type="ECO:0000313" key="2">
    <source>
        <dbReference type="Proteomes" id="UP000192756"/>
    </source>
</evidence>
<protein>
    <submittedName>
        <fullName evidence="1">Uncharacterized protein</fullName>
    </submittedName>
</protein>
<sequence length="306" mass="33447">MKRAVIIFIITLCSYEIFAQADSLNIHDTRSAGTSPADYSRMLKAHFKYSNVLGLPWGGSSYHTVIGLRGWSDNTGGKAHELAFSDDGRFFFRSGYTPNWEGWRQILVSSENGNYGIGTFTPIGKFDVRGNAFIGTTDLVLGSTGSFVQIDQGAIAGDTFTQIRAFSGGGNAVNDLILQNTGGNVGIGTANPKGYRLAVAGNMIAESVKVSLQNNWPDYVFAKDYQLPTLQETEKHIKDKGHLQGIPSAAEVKANGIDLGEMNAKLLQKIEELTLHLIEQNKMLKTQQNALKVQQQEINALKSNRK</sequence>
<dbReference type="AlphaFoldDB" id="A0A1W2BRN2"/>
<dbReference type="RefSeq" id="WP_084239102.1">
    <property type="nucleotide sequence ID" value="NZ_FWXT01000001.1"/>
</dbReference>
<keyword evidence="2" id="KW-1185">Reference proteome</keyword>